<dbReference type="Proteomes" id="UP001595979">
    <property type="component" value="Unassembled WGS sequence"/>
</dbReference>
<keyword evidence="1" id="KW-0812">Transmembrane</keyword>
<protein>
    <submittedName>
        <fullName evidence="2">Uncharacterized protein</fullName>
    </submittedName>
</protein>
<organism evidence="2 3">
    <name type="scientific">Deinococcus petrolearius</name>
    <dbReference type="NCBI Taxonomy" id="1751295"/>
    <lineage>
        <taxon>Bacteria</taxon>
        <taxon>Thermotogati</taxon>
        <taxon>Deinococcota</taxon>
        <taxon>Deinococci</taxon>
        <taxon>Deinococcales</taxon>
        <taxon>Deinococcaceae</taxon>
        <taxon>Deinococcus</taxon>
    </lineage>
</organism>
<proteinExistence type="predicted"/>
<name>A0ABW1DN45_9DEIO</name>
<dbReference type="RefSeq" id="WP_380050483.1">
    <property type="nucleotide sequence ID" value="NZ_JBHSOH010000020.1"/>
</dbReference>
<dbReference type="EMBL" id="JBHSOH010000020">
    <property type="protein sequence ID" value="MFC5849378.1"/>
    <property type="molecule type" value="Genomic_DNA"/>
</dbReference>
<evidence type="ECO:0000313" key="2">
    <source>
        <dbReference type="EMBL" id="MFC5849378.1"/>
    </source>
</evidence>
<evidence type="ECO:0000256" key="1">
    <source>
        <dbReference type="SAM" id="Phobius"/>
    </source>
</evidence>
<comment type="caution">
    <text evidence="2">The sequence shown here is derived from an EMBL/GenBank/DDBJ whole genome shotgun (WGS) entry which is preliminary data.</text>
</comment>
<sequence>MHKQFTTVLTFLFVFLALVFAFALARAGQELGGLAAVILALAPTVALLLKRK</sequence>
<keyword evidence="3" id="KW-1185">Reference proteome</keyword>
<feature type="transmembrane region" description="Helical" evidence="1">
    <location>
        <begin position="31"/>
        <end position="49"/>
    </location>
</feature>
<gene>
    <name evidence="2" type="ORF">ACFPQ6_13780</name>
</gene>
<evidence type="ECO:0000313" key="3">
    <source>
        <dbReference type="Proteomes" id="UP001595979"/>
    </source>
</evidence>
<keyword evidence="1" id="KW-1133">Transmembrane helix</keyword>
<accession>A0ABW1DN45</accession>
<reference evidence="3" key="1">
    <citation type="journal article" date="2019" name="Int. J. Syst. Evol. Microbiol.">
        <title>The Global Catalogue of Microorganisms (GCM) 10K type strain sequencing project: providing services to taxonomists for standard genome sequencing and annotation.</title>
        <authorList>
            <consortium name="The Broad Institute Genomics Platform"/>
            <consortium name="The Broad Institute Genome Sequencing Center for Infectious Disease"/>
            <person name="Wu L."/>
            <person name="Ma J."/>
        </authorList>
    </citation>
    <scope>NUCLEOTIDE SEQUENCE [LARGE SCALE GENOMIC DNA]</scope>
    <source>
        <strain evidence="3">CGMCC 1.15053</strain>
    </source>
</reference>
<keyword evidence="1" id="KW-0472">Membrane</keyword>